<dbReference type="Proteomes" id="UP001165063">
    <property type="component" value="Unassembled WGS sequence"/>
</dbReference>
<dbReference type="InterPro" id="IPR023674">
    <property type="entry name" value="Ribosomal_uL1-like"/>
</dbReference>
<sequence length="284" mass="32147">MSKKQKSTTTNTTPTTRELVVLDKQTAKQASKSIKALQNHNSQHSTHELVYLILNTKTPTAKEKEFVPRILPLPKRLAKLNDLQILLVTKDPVDTYKTPLVAKGACTEDIFQDIISYKRFRKQVSNAKEATKLYHEYDLIVIDHRLHPLLPKILSKTIFVKTNKKYPLMIQMARPTADAQLTKSKRSNKLKDERVEPEYVLKQLKSICKGTTFVASKGTCLNVVVGYTDYHPVELLHNVDAVLDYLVNEKYRPVGGVVKGGFEGIVDVHVKTSESISLPILEKK</sequence>
<gene>
    <name evidence="1" type="ORF">Amon01_000544400</name>
</gene>
<organism evidence="1 2">
    <name type="scientific">Ambrosiozyma monospora</name>
    <name type="common">Yeast</name>
    <name type="synonym">Endomycopsis monosporus</name>
    <dbReference type="NCBI Taxonomy" id="43982"/>
    <lineage>
        <taxon>Eukaryota</taxon>
        <taxon>Fungi</taxon>
        <taxon>Dikarya</taxon>
        <taxon>Ascomycota</taxon>
        <taxon>Saccharomycotina</taxon>
        <taxon>Pichiomycetes</taxon>
        <taxon>Pichiales</taxon>
        <taxon>Pichiaceae</taxon>
        <taxon>Ambrosiozyma</taxon>
    </lineage>
</organism>
<accession>A0A9W6Z1A1</accession>
<name>A0A9W6Z1A1_AMBMO</name>
<evidence type="ECO:0000313" key="1">
    <source>
        <dbReference type="EMBL" id="GMG39559.1"/>
    </source>
</evidence>
<reference evidence="1" key="1">
    <citation type="submission" date="2023-04" db="EMBL/GenBank/DDBJ databases">
        <title>Ambrosiozyma monospora NBRC 1965.</title>
        <authorList>
            <person name="Ichikawa N."/>
            <person name="Sato H."/>
            <person name="Tonouchi N."/>
        </authorList>
    </citation>
    <scope>NUCLEOTIDE SEQUENCE</scope>
    <source>
        <strain evidence="1">NBRC 1965</strain>
    </source>
</reference>
<dbReference type="CDD" id="cd00403">
    <property type="entry name" value="Ribosomal_L1"/>
    <property type="match status" value="1"/>
</dbReference>
<evidence type="ECO:0000313" key="2">
    <source>
        <dbReference type="Proteomes" id="UP001165063"/>
    </source>
</evidence>
<protein>
    <submittedName>
        <fullName evidence="1">Unnamed protein product</fullName>
    </submittedName>
</protein>
<keyword evidence="2" id="KW-1185">Reference proteome</keyword>
<dbReference type="Pfam" id="PF00687">
    <property type="entry name" value="Ribosomal_L1"/>
    <property type="match status" value="1"/>
</dbReference>
<dbReference type="AlphaFoldDB" id="A0A9W6Z1A1"/>
<dbReference type="InterPro" id="IPR028364">
    <property type="entry name" value="Ribosomal_uL1/biogenesis"/>
</dbReference>
<dbReference type="OrthoDB" id="10251727at2759"/>
<comment type="caution">
    <text evidence="1">The sequence shown here is derived from an EMBL/GenBank/DDBJ whole genome shotgun (WGS) entry which is preliminary data.</text>
</comment>
<dbReference type="SUPFAM" id="SSF56808">
    <property type="entry name" value="Ribosomal protein L1"/>
    <property type="match status" value="1"/>
</dbReference>
<proteinExistence type="predicted"/>
<dbReference type="EMBL" id="BSXU01003016">
    <property type="protein sequence ID" value="GMG39559.1"/>
    <property type="molecule type" value="Genomic_DNA"/>
</dbReference>